<gene>
    <name evidence="1" type="ORF">DPMN_137608</name>
</gene>
<comment type="caution">
    <text evidence="1">The sequence shown here is derived from an EMBL/GenBank/DDBJ whole genome shotgun (WGS) entry which is preliminary data.</text>
</comment>
<name>A0A9D4G324_DREPO</name>
<accession>A0A9D4G324</accession>
<reference evidence="1" key="1">
    <citation type="journal article" date="2019" name="bioRxiv">
        <title>The Genome of the Zebra Mussel, Dreissena polymorpha: A Resource for Invasive Species Research.</title>
        <authorList>
            <person name="McCartney M.A."/>
            <person name="Auch B."/>
            <person name="Kono T."/>
            <person name="Mallez S."/>
            <person name="Zhang Y."/>
            <person name="Obille A."/>
            <person name="Becker A."/>
            <person name="Abrahante J.E."/>
            <person name="Garbe J."/>
            <person name="Badalamenti J.P."/>
            <person name="Herman A."/>
            <person name="Mangelson H."/>
            <person name="Liachko I."/>
            <person name="Sullivan S."/>
            <person name="Sone E.D."/>
            <person name="Koren S."/>
            <person name="Silverstein K.A.T."/>
            <person name="Beckman K.B."/>
            <person name="Gohl D.M."/>
        </authorList>
    </citation>
    <scope>NUCLEOTIDE SEQUENCE</scope>
    <source>
        <strain evidence="1">Duluth1</strain>
        <tissue evidence="1">Whole animal</tissue>
    </source>
</reference>
<evidence type="ECO:0000313" key="2">
    <source>
        <dbReference type="Proteomes" id="UP000828390"/>
    </source>
</evidence>
<protein>
    <submittedName>
        <fullName evidence="1">Uncharacterized protein</fullName>
    </submittedName>
</protein>
<dbReference type="InterPro" id="IPR038129">
    <property type="entry name" value="Nanos_sf"/>
</dbReference>
<organism evidence="1 2">
    <name type="scientific">Dreissena polymorpha</name>
    <name type="common">Zebra mussel</name>
    <name type="synonym">Mytilus polymorpha</name>
    <dbReference type="NCBI Taxonomy" id="45954"/>
    <lineage>
        <taxon>Eukaryota</taxon>
        <taxon>Metazoa</taxon>
        <taxon>Spiralia</taxon>
        <taxon>Lophotrochozoa</taxon>
        <taxon>Mollusca</taxon>
        <taxon>Bivalvia</taxon>
        <taxon>Autobranchia</taxon>
        <taxon>Heteroconchia</taxon>
        <taxon>Euheterodonta</taxon>
        <taxon>Imparidentia</taxon>
        <taxon>Neoheterodontei</taxon>
        <taxon>Myida</taxon>
        <taxon>Dreissenoidea</taxon>
        <taxon>Dreissenidae</taxon>
        <taxon>Dreissena</taxon>
    </lineage>
</organism>
<dbReference type="EMBL" id="JAIWYP010000006">
    <property type="protein sequence ID" value="KAH3809247.1"/>
    <property type="molecule type" value="Genomic_DNA"/>
</dbReference>
<dbReference type="AlphaFoldDB" id="A0A9D4G324"/>
<evidence type="ECO:0000313" key="1">
    <source>
        <dbReference type="EMBL" id="KAH3809247.1"/>
    </source>
</evidence>
<sequence length="65" mass="7435">MILQVSSTQFENLCRILEIQVRTDAIPPVPRRPWPPTSGLVLCPFCKRNGERRSIYTSHNLKGNV</sequence>
<keyword evidence="2" id="KW-1185">Reference proteome</keyword>
<dbReference type="Gene3D" id="4.10.60.30">
    <property type="entry name" value="Nanos, RNA-binding domain"/>
    <property type="match status" value="1"/>
</dbReference>
<proteinExistence type="predicted"/>
<reference evidence="1" key="2">
    <citation type="submission" date="2020-11" db="EMBL/GenBank/DDBJ databases">
        <authorList>
            <person name="McCartney M.A."/>
            <person name="Auch B."/>
            <person name="Kono T."/>
            <person name="Mallez S."/>
            <person name="Becker A."/>
            <person name="Gohl D.M."/>
            <person name="Silverstein K.A.T."/>
            <person name="Koren S."/>
            <person name="Bechman K.B."/>
            <person name="Herman A."/>
            <person name="Abrahante J.E."/>
            <person name="Garbe J."/>
        </authorList>
    </citation>
    <scope>NUCLEOTIDE SEQUENCE</scope>
    <source>
        <strain evidence="1">Duluth1</strain>
        <tissue evidence="1">Whole animal</tissue>
    </source>
</reference>
<dbReference type="Proteomes" id="UP000828390">
    <property type="component" value="Unassembled WGS sequence"/>
</dbReference>